<evidence type="ECO:0000256" key="1">
    <source>
        <dbReference type="SAM" id="SignalP"/>
    </source>
</evidence>
<evidence type="ECO:0000313" key="3">
    <source>
        <dbReference type="Proteomes" id="UP000199584"/>
    </source>
</evidence>
<dbReference type="AlphaFoldDB" id="A0A1I6DWX7"/>
<gene>
    <name evidence="2" type="ORF">SAMN05660706_12011</name>
</gene>
<dbReference type="InterPro" id="IPR007487">
    <property type="entry name" value="ABC_transpt-TYRBP-like"/>
</dbReference>
<dbReference type="RefSeq" id="WP_165608302.1">
    <property type="nucleotide sequence ID" value="NZ_FOYM01000020.1"/>
</dbReference>
<reference evidence="3" key="1">
    <citation type="submission" date="2016-10" db="EMBL/GenBank/DDBJ databases">
        <authorList>
            <person name="Varghese N."/>
            <person name="Submissions S."/>
        </authorList>
    </citation>
    <scope>NUCLEOTIDE SEQUENCE [LARGE SCALE GENOMIC DNA]</scope>
    <source>
        <strain evidence="3">DSM 3669</strain>
    </source>
</reference>
<sequence length="339" mass="36581">MIKHLMKRNLLILTAVLFIVFAASGCNGSEQAQQGESDTKVYRVGVTQFLEHPALNLDRQGFLDQMKKEGFFEGENIQFDIQNSHGDPNLAKTIADKFVADKVDAILAITTPSSQAAAMATKGSDIPMVFIAVSDAVGSGLIKTTDQPTGTNITGVYSADPVEQQMDLIEEMVSGMHKLGLIYNPGEPNSVSNTNRAKEYVKGKGWEVVEAPVNSSNEVQAAAQSLVGRVDAVFVPQDNTVISALEALLKVLQDNNIPLFTGDTESVKRGAIATIGNDEYDCGRQGATMLARVLRGEKAGDIMPEEIRKRSLMVNKSAAQKIGLEIPQTVLDRADEVVE</sequence>
<keyword evidence="3" id="KW-1185">Reference proteome</keyword>
<organism evidence="2 3">
    <name type="scientific">Desulfoscipio geothermicus DSM 3669</name>
    <dbReference type="NCBI Taxonomy" id="1121426"/>
    <lineage>
        <taxon>Bacteria</taxon>
        <taxon>Bacillati</taxon>
        <taxon>Bacillota</taxon>
        <taxon>Clostridia</taxon>
        <taxon>Eubacteriales</taxon>
        <taxon>Desulfallaceae</taxon>
        <taxon>Desulfoscipio</taxon>
    </lineage>
</organism>
<protein>
    <submittedName>
        <fullName evidence="2">Putative ABC transport system substrate-binding protein</fullName>
    </submittedName>
</protein>
<dbReference type="PROSITE" id="PS51257">
    <property type="entry name" value="PROKAR_LIPOPROTEIN"/>
    <property type="match status" value="1"/>
</dbReference>
<feature type="chain" id="PRO_5039319375" evidence="1">
    <location>
        <begin position="23"/>
        <end position="339"/>
    </location>
</feature>
<dbReference type="Pfam" id="PF04392">
    <property type="entry name" value="ABC_sub_bind"/>
    <property type="match status" value="1"/>
</dbReference>
<dbReference type="Gene3D" id="3.40.50.2300">
    <property type="match status" value="2"/>
</dbReference>
<name>A0A1I6DWX7_9FIRM</name>
<dbReference type="SUPFAM" id="SSF53822">
    <property type="entry name" value="Periplasmic binding protein-like I"/>
    <property type="match status" value="1"/>
</dbReference>
<dbReference type="CDD" id="cd06325">
    <property type="entry name" value="PBP1_ABC_unchar_transporter"/>
    <property type="match status" value="1"/>
</dbReference>
<dbReference type="PANTHER" id="PTHR35271:SF1">
    <property type="entry name" value="ABC TRANSPORTER, SUBSTRATE-BINDING LIPOPROTEIN"/>
    <property type="match status" value="1"/>
</dbReference>
<dbReference type="InterPro" id="IPR028082">
    <property type="entry name" value="Peripla_BP_I"/>
</dbReference>
<dbReference type="Proteomes" id="UP000199584">
    <property type="component" value="Unassembled WGS sequence"/>
</dbReference>
<accession>A0A1I6DWX7</accession>
<evidence type="ECO:0000313" key="2">
    <source>
        <dbReference type="EMBL" id="SFR10004.1"/>
    </source>
</evidence>
<keyword evidence="1" id="KW-0732">Signal</keyword>
<feature type="signal peptide" evidence="1">
    <location>
        <begin position="1"/>
        <end position="22"/>
    </location>
</feature>
<dbReference type="PANTHER" id="PTHR35271">
    <property type="entry name" value="ABC TRANSPORTER, SUBSTRATE-BINDING LIPOPROTEIN-RELATED"/>
    <property type="match status" value="1"/>
</dbReference>
<proteinExistence type="predicted"/>
<dbReference type="STRING" id="39060.SAMN05660706_12011"/>
<dbReference type="EMBL" id="FOYM01000020">
    <property type="protein sequence ID" value="SFR10004.1"/>
    <property type="molecule type" value="Genomic_DNA"/>
</dbReference>